<protein>
    <recommendedName>
        <fullName evidence="9">TRAP transporter small permease protein</fullName>
    </recommendedName>
</protein>
<evidence type="ECO:0000256" key="7">
    <source>
        <dbReference type="ARBA" id="ARBA00023136"/>
    </source>
</evidence>
<name>A0A1I5LKM7_9HYPH</name>
<dbReference type="RefSeq" id="WP_175528206.1">
    <property type="nucleotide sequence ID" value="NZ_FOVR01000017.1"/>
</dbReference>
<comment type="subunit">
    <text evidence="9">The complex comprises the extracytoplasmic solute receptor protein and the two transmembrane proteins.</text>
</comment>
<dbReference type="GO" id="GO:0022857">
    <property type="term" value="F:transmembrane transporter activity"/>
    <property type="evidence" value="ECO:0007669"/>
    <property type="project" value="UniProtKB-UniRule"/>
</dbReference>
<dbReference type="PANTHER" id="PTHR35011">
    <property type="entry name" value="2,3-DIKETO-L-GULONATE TRAP TRANSPORTER SMALL PERMEASE PROTEIN YIAM"/>
    <property type="match status" value="1"/>
</dbReference>
<keyword evidence="4 9" id="KW-0997">Cell inner membrane</keyword>
<keyword evidence="3" id="KW-1003">Cell membrane</keyword>
<feature type="transmembrane region" description="Helical" evidence="9">
    <location>
        <begin position="130"/>
        <end position="151"/>
    </location>
</feature>
<dbReference type="InterPro" id="IPR007387">
    <property type="entry name" value="TRAP_DctQ"/>
</dbReference>
<dbReference type="GO" id="GO:0005886">
    <property type="term" value="C:plasma membrane"/>
    <property type="evidence" value="ECO:0007669"/>
    <property type="project" value="UniProtKB-SubCell"/>
</dbReference>
<dbReference type="AlphaFoldDB" id="A0A1I5LKM7"/>
<accession>A0A1I5LKM7</accession>
<dbReference type="EMBL" id="FOVR01000017">
    <property type="protein sequence ID" value="SFO97396.1"/>
    <property type="molecule type" value="Genomic_DNA"/>
</dbReference>
<evidence type="ECO:0000256" key="3">
    <source>
        <dbReference type="ARBA" id="ARBA00022475"/>
    </source>
</evidence>
<evidence type="ECO:0000256" key="1">
    <source>
        <dbReference type="ARBA" id="ARBA00004429"/>
    </source>
</evidence>
<evidence type="ECO:0000256" key="8">
    <source>
        <dbReference type="ARBA" id="ARBA00038436"/>
    </source>
</evidence>
<keyword evidence="12" id="KW-1185">Reference proteome</keyword>
<evidence type="ECO:0000256" key="4">
    <source>
        <dbReference type="ARBA" id="ARBA00022519"/>
    </source>
</evidence>
<dbReference type="InterPro" id="IPR055348">
    <property type="entry name" value="DctQ"/>
</dbReference>
<organism evidence="11 12">
    <name type="scientific">Cohaesibacter marisflavi</name>
    <dbReference type="NCBI Taxonomy" id="655353"/>
    <lineage>
        <taxon>Bacteria</taxon>
        <taxon>Pseudomonadati</taxon>
        <taxon>Pseudomonadota</taxon>
        <taxon>Alphaproteobacteria</taxon>
        <taxon>Hyphomicrobiales</taxon>
        <taxon>Cohaesibacteraceae</taxon>
    </lineage>
</organism>
<dbReference type="Pfam" id="PF04290">
    <property type="entry name" value="DctQ"/>
    <property type="match status" value="1"/>
</dbReference>
<evidence type="ECO:0000259" key="10">
    <source>
        <dbReference type="Pfam" id="PF04290"/>
    </source>
</evidence>
<feature type="transmembrane region" description="Helical" evidence="9">
    <location>
        <begin position="50"/>
        <end position="68"/>
    </location>
</feature>
<sequence>MRILEWVCGAIEKIINFIIIVCLMMMTVVIFYQVVLRYVFNSSNIWAEEFARYAFIWVVLLGAASALRRFQHIRIDFVVNMLPERGQKLIGFINYVLIVGFLLTLIKYGIAISMKTTHQISAGLHIPMSFMYLSIPIGAALMLLFTIQIILRDYLLPSDANSPALERE</sequence>
<comment type="similarity">
    <text evidence="8 9">Belongs to the TRAP transporter small permease family.</text>
</comment>
<proteinExistence type="inferred from homology"/>
<keyword evidence="7 9" id="KW-0472">Membrane</keyword>
<keyword evidence="6 9" id="KW-1133">Transmembrane helix</keyword>
<keyword evidence="5 9" id="KW-0812">Transmembrane</keyword>
<feature type="domain" description="Tripartite ATP-independent periplasmic transporters DctQ component" evidence="10">
    <location>
        <begin position="26"/>
        <end position="153"/>
    </location>
</feature>
<evidence type="ECO:0000256" key="9">
    <source>
        <dbReference type="RuleBase" id="RU369079"/>
    </source>
</evidence>
<dbReference type="PANTHER" id="PTHR35011:SF11">
    <property type="entry name" value="TRAP TRANSPORTER SMALL PERMEASE PROTEIN"/>
    <property type="match status" value="1"/>
</dbReference>
<evidence type="ECO:0000256" key="6">
    <source>
        <dbReference type="ARBA" id="ARBA00022989"/>
    </source>
</evidence>
<keyword evidence="2 9" id="KW-0813">Transport</keyword>
<reference evidence="11 12" key="1">
    <citation type="submission" date="2016-10" db="EMBL/GenBank/DDBJ databases">
        <authorList>
            <person name="de Groot N.N."/>
        </authorList>
    </citation>
    <scope>NUCLEOTIDE SEQUENCE [LARGE SCALE GENOMIC DNA]</scope>
    <source>
        <strain evidence="11 12">CGMCC 1.9157</strain>
    </source>
</reference>
<gene>
    <name evidence="11" type="ORF">SAMN04488056_11721</name>
</gene>
<comment type="subcellular location">
    <subcellularLocation>
        <location evidence="1 9">Cell inner membrane</location>
        <topology evidence="1 9">Multi-pass membrane protein</topology>
    </subcellularLocation>
</comment>
<evidence type="ECO:0000313" key="11">
    <source>
        <dbReference type="EMBL" id="SFO97396.1"/>
    </source>
</evidence>
<dbReference type="STRING" id="655353.SAMN04488056_11721"/>
<comment type="function">
    <text evidence="9">Part of the tripartite ATP-independent periplasmic (TRAP) transport system.</text>
</comment>
<evidence type="ECO:0000313" key="12">
    <source>
        <dbReference type="Proteomes" id="UP000199236"/>
    </source>
</evidence>
<dbReference type="GO" id="GO:0015740">
    <property type="term" value="P:C4-dicarboxylate transport"/>
    <property type="evidence" value="ECO:0007669"/>
    <property type="project" value="TreeGrafter"/>
</dbReference>
<feature type="transmembrane region" description="Helical" evidence="9">
    <location>
        <begin position="14"/>
        <end position="35"/>
    </location>
</feature>
<feature type="transmembrane region" description="Helical" evidence="9">
    <location>
        <begin position="89"/>
        <end position="110"/>
    </location>
</feature>
<dbReference type="Proteomes" id="UP000199236">
    <property type="component" value="Unassembled WGS sequence"/>
</dbReference>
<evidence type="ECO:0000256" key="5">
    <source>
        <dbReference type="ARBA" id="ARBA00022692"/>
    </source>
</evidence>
<evidence type="ECO:0000256" key="2">
    <source>
        <dbReference type="ARBA" id="ARBA00022448"/>
    </source>
</evidence>